<dbReference type="GO" id="GO:0016020">
    <property type="term" value="C:membrane"/>
    <property type="evidence" value="ECO:0007669"/>
    <property type="project" value="UniProtKB-SubCell"/>
</dbReference>
<feature type="transmembrane region" description="Helical" evidence="7">
    <location>
        <begin position="6"/>
        <end position="25"/>
    </location>
</feature>
<gene>
    <name evidence="9" type="ORF">VN21_15205</name>
</gene>
<keyword evidence="5 7" id="KW-1133">Transmembrane helix</keyword>
<feature type="transmembrane region" description="Helical" evidence="7">
    <location>
        <begin position="90"/>
        <end position="111"/>
    </location>
</feature>
<evidence type="ECO:0000256" key="2">
    <source>
        <dbReference type="ARBA" id="ARBA00004141"/>
    </source>
</evidence>
<name>A0A0M3DDP2_9FIRM</name>
<evidence type="ECO:0000259" key="8">
    <source>
        <dbReference type="Pfam" id="PF02163"/>
    </source>
</evidence>
<reference evidence="9 10" key="1">
    <citation type="submission" date="2015-04" db="EMBL/GenBank/DDBJ databases">
        <title>Microcin producing Clostridium sp. JC272T.</title>
        <authorList>
            <person name="Jyothsna T."/>
            <person name="Sasikala C."/>
            <person name="Ramana C."/>
        </authorList>
    </citation>
    <scope>NUCLEOTIDE SEQUENCE [LARGE SCALE GENOMIC DNA]</scope>
    <source>
        <strain evidence="9 10">JC272</strain>
    </source>
</reference>
<evidence type="ECO:0000313" key="9">
    <source>
        <dbReference type="EMBL" id="KKY00241.1"/>
    </source>
</evidence>
<evidence type="ECO:0000256" key="3">
    <source>
        <dbReference type="ARBA" id="ARBA00007931"/>
    </source>
</evidence>
<keyword evidence="6 7" id="KW-0472">Membrane</keyword>
<comment type="cofactor">
    <cofactor evidence="1">
        <name>Zn(2+)</name>
        <dbReference type="ChEBI" id="CHEBI:29105"/>
    </cofactor>
</comment>
<dbReference type="PATRIC" id="fig|1629550.3.peg.2507"/>
<dbReference type="RefSeq" id="WP_046824002.1">
    <property type="nucleotide sequence ID" value="NZ_LBBT01000309.1"/>
</dbReference>
<dbReference type="GO" id="GO:0006508">
    <property type="term" value="P:proteolysis"/>
    <property type="evidence" value="ECO:0007669"/>
    <property type="project" value="InterPro"/>
</dbReference>
<keyword evidence="4 7" id="KW-0812">Transmembrane</keyword>
<dbReference type="Proteomes" id="UP000034407">
    <property type="component" value="Unassembled WGS sequence"/>
</dbReference>
<feature type="transmembrane region" description="Helical" evidence="7">
    <location>
        <begin position="123"/>
        <end position="142"/>
    </location>
</feature>
<evidence type="ECO:0000256" key="6">
    <source>
        <dbReference type="ARBA" id="ARBA00023136"/>
    </source>
</evidence>
<feature type="domain" description="Peptidase M50" evidence="8">
    <location>
        <begin position="15"/>
        <end position="111"/>
    </location>
</feature>
<dbReference type="EMBL" id="LBBT01000309">
    <property type="protein sequence ID" value="KKY00241.1"/>
    <property type="molecule type" value="Genomic_DNA"/>
</dbReference>
<dbReference type="Pfam" id="PF02163">
    <property type="entry name" value="Peptidase_M50"/>
    <property type="match status" value="1"/>
</dbReference>
<sequence>MSLSCLDFLIYPIIYILSMPILVLFHELGHAISALILTDDIVSIYIGTSSLNTRFRFGRLTIYFNGYSSLMDISYGCVNWNPMYNNLKSILMNAAGPLISLLIAFRFFIILDNYHLSYFLIKVYNGIFIFSFSQFLFTIFPIKYTYRPYIGFSSDGYKILQHLKILH</sequence>
<comment type="subcellular location">
    <subcellularLocation>
        <location evidence="2">Membrane</location>
        <topology evidence="2">Multi-pass membrane protein</topology>
    </subcellularLocation>
</comment>
<organism evidence="9 10">
    <name type="scientific">Paraclostridium benzoelyticum</name>
    <dbReference type="NCBI Taxonomy" id="1629550"/>
    <lineage>
        <taxon>Bacteria</taxon>
        <taxon>Bacillati</taxon>
        <taxon>Bacillota</taxon>
        <taxon>Clostridia</taxon>
        <taxon>Peptostreptococcales</taxon>
        <taxon>Peptostreptococcaceae</taxon>
        <taxon>Paraclostridium</taxon>
    </lineage>
</organism>
<protein>
    <recommendedName>
        <fullName evidence="8">Peptidase M50 domain-containing protein</fullName>
    </recommendedName>
</protein>
<comment type="similarity">
    <text evidence="3">Belongs to the peptidase M50B family.</text>
</comment>
<evidence type="ECO:0000313" key="10">
    <source>
        <dbReference type="Proteomes" id="UP000034407"/>
    </source>
</evidence>
<proteinExistence type="inferred from homology"/>
<dbReference type="InterPro" id="IPR008915">
    <property type="entry name" value="Peptidase_M50"/>
</dbReference>
<keyword evidence="10" id="KW-1185">Reference proteome</keyword>
<evidence type="ECO:0000256" key="5">
    <source>
        <dbReference type="ARBA" id="ARBA00022989"/>
    </source>
</evidence>
<comment type="caution">
    <text evidence="9">The sequence shown here is derived from an EMBL/GenBank/DDBJ whole genome shotgun (WGS) entry which is preliminary data.</text>
</comment>
<evidence type="ECO:0000256" key="1">
    <source>
        <dbReference type="ARBA" id="ARBA00001947"/>
    </source>
</evidence>
<evidence type="ECO:0000256" key="7">
    <source>
        <dbReference type="SAM" id="Phobius"/>
    </source>
</evidence>
<evidence type="ECO:0000256" key="4">
    <source>
        <dbReference type="ARBA" id="ARBA00022692"/>
    </source>
</evidence>
<dbReference type="AlphaFoldDB" id="A0A0M3DDP2"/>
<accession>A0A0M3DDP2</accession>